<evidence type="ECO:0000313" key="8">
    <source>
        <dbReference type="Proteomes" id="UP000607281"/>
    </source>
</evidence>
<keyword evidence="8" id="KW-1185">Reference proteome</keyword>
<proteinExistence type="predicted"/>
<feature type="transmembrane region" description="Helical" evidence="5">
    <location>
        <begin position="28"/>
        <end position="52"/>
    </location>
</feature>
<dbReference type="RefSeq" id="WP_190405129.1">
    <property type="nucleotide sequence ID" value="NZ_JACJRF010000001.1"/>
</dbReference>
<dbReference type="EMBL" id="JACJRF010000001">
    <property type="protein sequence ID" value="MBD2342641.1"/>
    <property type="molecule type" value="Genomic_DNA"/>
</dbReference>
<evidence type="ECO:0000256" key="2">
    <source>
        <dbReference type="ARBA" id="ARBA00022692"/>
    </source>
</evidence>
<organism evidence="7 8">
    <name type="scientific">Anabaena subtropica FACHB-260</name>
    <dbReference type="NCBI Taxonomy" id="2692884"/>
    <lineage>
        <taxon>Bacteria</taxon>
        <taxon>Bacillati</taxon>
        <taxon>Cyanobacteriota</taxon>
        <taxon>Cyanophyceae</taxon>
        <taxon>Nostocales</taxon>
        <taxon>Nostocaceae</taxon>
        <taxon>Anabaena</taxon>
    </lineage>
</organism>
<evidence type="ECO:0000256" key="4">
    <source>
        <dbReference type="ARBA" id="ARBA00023136"/>
    </source>
</evidence>
<evidence type="ECO:0000313" key="7">
    <source>
        <dbReference type="EMBL" id="MBD2342641.1"/>
    </source>
</evidence>
<dbReference type="Proteomes" id="UP000607281">
    <property type="component" value="Unassembled WGS sequence"/>
</dbReference>
<feature type="transmembrane region" description="Helical" evidence="5">
    <location>
        <begin position="64"/>
        <end position="90"/>
    </location>
</feature>
<evidence type="ECO:0000259" key="6">
    <source>
        <dbReference type="Pfam" id="PF06271"/>
    </source>
</evidence>
<evidence type="ECO:0000256" key="3">
    <source>
        <dbReference type="ARBA" id="ARBA00022989"/>
    </source>
</evidence>
<comment type="caution">
    <text evidence="7">The sequence shown here is derived from an EMBL/GenBank/DDBJ whole genome shotgun (WGS) entry which is preliminary data.</text>
</comment>
<evidence type="ECO:0000256" key="1">
    <source>
        <dbReference type="ARBA" id="ARBA00004141"/>
    </source>
</evidence>
<keyword evidence="3 5" id="KW-1133">Transmembrane helix</keyword>
<keyword evidence="2 5" id="KW-0812">Transmembrane</keyword>
<reference evidence="7 8" key="1">
    <citation type="journal article" date="2020" name="ISME J.">
        <title>Comparative genomics reveals insights into cyanobacterial evolution and habitat adaptation.</title>
        <authorList>
            <person name="Chen M.Y."/>
            <person name="Teng W.K."/>
            <person name="Zhao L."/>
            <person name="Hu C.X."/>
            <person name="Zhou Y.K."/>
            <person name="Han B.P."/>
            <person name="Song L.R."/>
            <person name="Shu W.S."/>
        </authorList>
    </citation>
    <scope>NUCLEOTIDE SEQUENCE [LARGE SCALE GENOMIC DNA]</scope>
    <source>
        <strain evidence="7 8">FACHB-260</strain>
    </source>
</reference>
<dbReference type="PANTHER" id="PTHR38480">
    <property type="entry name" value="SLR0254 PROTEIN"/>
    <property type="match status" value="1"/>
</dbReference>
<dbReference type="PANTHER" id="PTHR38480:SF1">
    <property type="entry name" value="SLR0254 PROTEIN"/>
    <property type="match status" value="1"/>
</dbReference>
<evidence type="ECO:0000256" key="5">
    <source>
        <dbReference type="SAM" id="Phobius"/>
    </source>
</evidence>
<sequence length="265" mass="30020">MHLFNRVKYHTPESVELEFTLAGIGNRAWALIIDYLILAVTWVVFFLSWVFISAQLVDWWTETFGSAMAVWLVAIAFIVSFVMYAGYFVFFETLWQGQTPGKRLAKIRVVRDDGRPIGLQQATLRALLRPFDEVLFLGAFLIIFTRKEKRLGDLVSGTIVIQTETPTTSATFTISEQAKSFYEELLQITDLSILLPDDFAVIREYLQRRGAMGNKARSALSLKLAQQVQDILHLEKLPATVASDVFLEAVYLAYHGSGEWGIGRN</sequence>
<dbReference type="InterPro" id="IPR010432">
    <property type="entry name" value="RDD"/>
</dbReference>
<accession>A0ABR8CIN8</accession>
<keyword evidence="4 5" id="KW-0472">Membrane</keyword>
<comment type="subcellular location">
    <subcellularLocation>
        <location evidence="1">Membrane</location>
        <topology evidence="1">Multi-pass membrane protein</topology>
    </subcellularLocation>
</comment>
<protein>
    <submittedName>
        <fullName evidence="7">RDD family protein</fullName>
    </submittedName>
</protein>
<dbReference type="Pfam" id="PF06271">
    <property type="entry name" value="RDD"/>
    <property type="match status" value="1"/>
</dbReference>
<gene>
    <name evidence="7" type="ORF">H6G18_00570</name>
</gene>
<name>A0ABR8CIN8_9NOST</name>
<feature type="domain" description="RDD" evidence="6">
    <location>
        <begin position="21"/>
        <end position="156"/>
    </location>
</feature>